<dbReference type="InterPro" id="IPR023393">
    <property type="entry name" value="START-like_dom_sf"/>
</dbReference>
<dbReference type="AlphaFoldDB" id="A0A1I0J9P5"/>
<gene>
    <name evidence="1" type="ORF">SAMN05421811_105510</name>
</gene>
<dbReference type="RefSeq" id="WP_091082654.1">
    <property type="nucleotide sequence ID" value="NZ_FOHX01000005.1"/>
</dbReference>
<organism evidence="1 2">
    <name type="scientific">Nonomuraea wenchangensis</name>
    <dbReference type="NCBI Taxonomy" id="568860"/>
    <lineage>
        <taxon>Bacteria</taxon>
        <taxon>Bacillati</taxon>
        <taxon>Actinomycetota</taxon>
        <taxon>Actinomycetes</taxon>
        <taxon>Streptosporangiales</taxon>
        <taxon>Streptosporangiaceae</taxon>
        <taxon>Nonomuraea</taxon>
    </lineage>
</organism>
<reference evidence="1 2" key="1">
    <citation type="submission" date="2016-10" db="EMBL/GenBank/DDBJ databases">
        <authorList>
            <person name="de Groot N.N."/>
        </authorList>
    </citation>
    <scope>NUCLEOTIDE SEQUENCE [LARGE SCALE GENOMIC DNA]</scope>
    <source>
        <strain evidence="1 2">CGMCC 4.5598</strain>
    </source>
</reference>
<dbReference type="SUPFAM" id="SSF55961">
    <property type="entry name" value="Bet v1-like"/>
    <property type="match status" value="1"/>
</dbReference>
<evidence type="ECO:0000313" key="1">
    <source>
        <dbReference type="EMBL" id="SEU06002.1"/>
    </source>
</evidence>
<dbReference type="STRING" id="568860.SAMN05421811_105510"/>
<proteinExistence type="predicted"/>
<dbReference type="EMBL" id="FOHX01000005">
    <property type="protein sequence ID" value="SEU06002.1"/>
    <property type="molecule type" value="Genomic_DNA"/>
</dbReference>
<dbReference type="Pfam" id="PF10604">
    <property type="entry name" value="Polyketide_cyc2"/>
    <property type="match status" value="1"/>
</dbReference>
<dbReference type="Gene3D" id="3.30.530.20">
    <property type="match status" value="1"/>
</dbReference>
<accession>A0A1I0J9P5</accession>
<dbReference type="InterPro" id="IPR019587">
    <property type="entry name" value="Polyketide_cyclase/dehydratase"/>
</dbReference>
<dbReference type="OrthoDB" id="191189at2"/>
<dbReference type="Proteomes" id="UP000199361">
    <property type="component" value="Unassembled WGS sequence"/>
</dbReference>
<protein>
    <submittedName>
        <fullName evidence="1">Polyketide cyclase / dehydrase and lipid transport</fullName>
    </submittedName>
</protein>
<name>A0A1I0J9P5_9ACTN</name>
<evidence type="ECO:0000313" key="2">
    <source>
        <dbReference type="Proteomes" id="UP000199361"/>
    </source>
</evidence>
<keyword evidence="2" id="KW-1185">Reference proteome</keyword>
<sequence>MTFRTRVSVDAPADLVWGTMSDVARWPEFTPTVTSVRLLDDEPFGPGSRVRVEQPGLPALDWMVTALTPGRSFVWETVAAGVTIAAGHVVEAGERGGAAVELSITRSGLLAPLLALLTGARTRRYVRTEALSLKRRCEPPGRR</sequence>